<dbReference type="InParanoid" id="F8PSP0"/>
<dbReference type="GO" id="GO:0019441">
    <property type="term" value="P:L-tryptophan catabolic process to kynurenine"/>
    <property type="evidence" value="ECO:0007669"/>
    <property type="project" value="InterPro"/>
</dbReference>
<dbReference type="AlphaFoldDB" id="F8PSP0"/>
<proteinExistence type="inferred from homology"/>
<dbReference type="InterPro" id="IPR007325">
    <property type="entry name" value="KFase/CYL"/>
</dbReference>
<dbReference type="HOGENOM" id="CLU_030671_3_0_1"/>
<dbReference type="EMBL" id="GL945478">
    <property type="protein sequence ID" value="EGO00799.1"/>
    <property type="molecule type" value="Genomic_DNA"/>
</dbReference>
<organism evidence="3">
    <name type="scientific">Serpula lacrymans var. lacrymans (strain S7.3)</name>
    <name type="common">Dry rot fungus</name>
    <dbReference type="NCBI Taxonomy" id="936435"/>
    <lineage>
        <taxon>Eukaryota</taxon>
        <taxon>Fungi</taxon>
        <taxon>Dikarya</taxon>
        <taxon>Basidiomycota</taxon>
        <taxon>Agaricomycotina</taxon>
        <taxon>Agaricomycetes</taxon>
        <taxon>Agaricomycetidae</taxon>
        <taxon>Boletales</taxon>
        <taxon>Coniophorineae</taxon>
        <taxon>Serpulaceae</taxon>
        <taxon>Serpula</taxon>
    </lineage>
</organism>
<comment type="similarity">
    <text evidence="1">Belongs to the Cyclase 1 superfamily.</text>
</comment>
<dbReference type="GO" id="GO:0004061">
    <property type="term" value="F:arylformamidase activity"/>
    <property type="evidence" value="ECO:0007669"/>
    <property type="project" value="InterPro"/>
</dbReference>
<evidence type="ECO:0000256" key="1">
    <source>
        <dbReference type="ARBA" id="ARBA00007865"/>
    </source>
</evidence>
<dbReference type="OMA" id="LHYRADG"/>
<gene>
    <name evidence="2" type="ORF">SERLA73DRAFT_87074</name>
</gene>
<dbReference type="OrthoDB" id="7108654at2759"/>
<dbReference type="Pfam" id="PF04199">
    <property type="entry name" value="Cyclase"/>
    <property type="match status" value="1"/>
</dbReference>
<dbReference type="Proteomes" id="UP000008063">
    <property type="component" value="Unassembled WGS sequence"/>
</dbReference>
<evidence type="ECO:0000313" key="3">
    <source>
        <dbReference type="Proteomes" id="UP000008063"/>
    </source>
</evidence>
<name>F8PSP0_SERL3</name>
<evidence type="ECO:0008006" key="4">
    <source>
        <dbReference type="Google" id="ProtNLM"/>
    </source>
</evidence>
<dbReference type="SUPFAM" id="SSF102198">
    <property type="entry name" value="Putative cyclase"/>
    <property type="match status" value="1"/>
</dbReference>
<dbReference type="InterPro" id="IPR037175">
    <property type="entry name" value="KFase_sf"/>
</dbReference>
<accession>F8PSP0</accession>
<reference evidence="3" key="1">
    <citation type="journal article" date="2011" name="Science">
        <title>The plant cell wall-decomposing machinery underlies the functional diversity of forest fungi.</title>
        <authorList>
            <person name="Eastwood D.C."/>
            <person name="Floudas D."/>
            <person name="Binder M."/>
            <person name="Majcherczyk A."/>
            <person name="Schneider P."/>
            <person name="Aerts A."/>
            <person name="Asiegbu F.O."/>
            <person name="Baker S.E."/>
            <person name="Barry K."/>
            <person name="Bendiksby M."/>
            <person name="Blumentritt M."/>
            <person name="Coutinho P.M."/>
            <person name="Cullen D."/>
            <person name="de Vries R.P."/>
            <person name="Gathman A."/>
            <person name="Goodell B."/>
            <person name="Henrissat B."/>
            <person name="Ihrmark K."/>
            <person name="Kauserud H."/>
            <person name="Kohler A."/>
            <person name="LaButti K."/>
            <person name="Lapidus A."/>
            <person name="Lavin J.L."/>
            <person name="Lee Y.-H."/>
            <person name="Lindquist E."/>
            <person name="Lilly W."/>
            <person name="Lucas S."/>
            <person name="Morin E."/>
            <person name="Murat C."/>
            <person name="Oguiza J.A."/>
            <person name="Park J."/>
            <person name="Pisabarro A.G."/>
            <person name="Riley R."/>
            <person name="Rosling A."/>
            <person name="Salamov A."/>
            <person name="Schmidt O."/>
            <person name="Schmutz J."/>
            <person name="Skrede I."/>
            <person name="Stenlid J."/>
            <person name="Wiebenga A."/>
            <person name="Xie X."/>
            <person name="Kuees U."/>
            <person name="Hibbett D.S."/>
            <person name="Hoffmeister D."/>
            <person name="Hoegberg N."/>
            <person name="Martin F."/>
            <person name="Grigoriev I.V."/>
            <person name="Watkinson S.C."/>
        </authorList>
    </citation>
    <scope>NUCLEOTIDE SEQUENCE [LARGE SCALE GENOMIC DNA]</scope>
    <source>
        <strain evidence="3">strain S7.3</strain>
    </source>
</reference>
<dbReference type="Gene3D" id="3.50.30.50">
    <property type="entry name" value="Putative cyclase"/>
    <property type="match status" value="1"/>
</dbReference>
<dbReference type="PANTHER" id="PTHR31118:SF12">
    <property type="entry name" value="CYCLASE-LIKE PROTEIN 2"/>
    <property type="match status" value="1"/>
</dbReference>
<dbReference type="PANTHER" id="PTHR31118">
    <property type="entry name" value="CYCLASE-LIKE PROTEIN 2"/>
    <property type="match status" value="1"/>
</dbReference>
<evidence type="ECO:0000313" key="2">
    <source>
        <dbReference type="EMBL" id="EGO00799.1"/>
    </source>
</evidence>
<dbReference type="STRING" id="936435.F8PSP0"/>
<keyword evidence="3" id="KW-1185">Reference proteome</keyword>
<sequence>MSSVYNIASDGFNLHSLSMGTHCGTHIDAPYHFCENGKKLDELDFESFVGRAIIVDIRQQVLSATKGIQGIGARSQNKADIVLFWTGWDTYWGTAKYFEHPYLSKEVAVQLTRLGARFVGVDTFSPDETVMEGQSRHQHSDPFGVHETLLGNDCLICENLKNLGELAAIGDNPEEEIWVSLMPMNIKGADGAPVRAYGWRSRPRGTLAT</sequence>
<protein>
    <recommendedName>
        <fullName evidence="4">Cyclase</fullName>
    </recommendedName>
</protein>